<feature type="active site" description="Proton donor/acceptor" evidence="9">
    <location>
        <position position="137"/>
    </location>
</feature>
<dbReference type="Gene3D" id="3.40.50.720">
    <property type="entry name" value="NAD(P)-binding Rossmann-like Domain"/>
    <property type="match status" value="2"/>
</dbReference>
<evidence type="ECO:0000256" key="3">
    <source>
        <dbReference type="ARBA" id="ARBA00012371"/>
    </source>
</evidence>
<reference evidence="11 12" key="1">
    <citation type="submission" date="2009-04" db="EMBL/GenBank/DDBJ databases">
        <authorList>
            <person name="Reysenbach A.-L."/>
            <person name="Heidelberg J.F."/>
            <person name="Nelson W.C."/>
        </authorList>
    </citation>
    <scope>NUCLEOTIDE SEQUENCE [LARGE SCALE GENOMIC DNA]</scope>
    <source>
        <strain evidence="11 12">SS-5</strain>
    </source>
</reference>
<evidence type="ECO:0000256" key="5">
    <source>
        <dbReference type="ARBA" id="ARBA00023002"/>
    </source>
</evidence>
<feature type="binding site" evidence="9">
    <location>
        <position position="256"/>
    </location>
    <ligand>
        <name>substrate</name>
    </ligand>
</feature>
<evidence type="ECO:0000256" key="4">
    <source>
        <dbReference type="ARBA" id="ARBA00022857"/>
    </source>
</evidence>
<feature type="binding site" evidence="9">
    <location>
        <position position="249"/>
    </location>
    <ligand>
        <name>substrate</name>
    </ligand>
</feature>
<proteinExistence type="inferred from homology"/>
<feature type="binding site" evidence="9">
    <location>
        <position position="141"/>
    </location>
    <ligand>
        <name>NADP(+)</name>
        <dbReference type="ChEBI" id="CHEBI:58349"/>
    </ligand>
</feature>
<protein>
    <recommendedName>
        <fullName evidence="3 9">GDP-L-fucose synthase</fullName>
        <ecNumber evidence="3 9">1.1.1.271</ecNumber>
    </recommendedName>
    <alternativeName>
        <fullName evidence="9">GDP-4-keto-6-deoxy-D-mannose-3,5-epimerase-4-reductase</fullName>
    </alternativeName>
</protein>
<evidence type="ECO:0000259" key="10">
    <source>
        <dbReference type="Pfam" id="PF01370"/>
    </source>
</evidence>
<dbReference type="AlphaFoldDB" id="C4FIE4"/>
<dbReference type="Pfam" id="PF01370">
    <property type="entry name" value="Epimerase"/>
    <property type="match status" value="2"/>
</dbReference>
<feature type="domain" description="NAD-dependent epimerase/dehydratase" evidence="10">
    <location>
        <begin position="7"/>
        <end position="195"/>
    </location>
</feature>
<dbReference type="HAMAP" id="MF_00956">
    <property type="entry name" value="GDP_fucose_synth"/>
    <property type="match status" value="1"/>
</dbReference>
<name>C4FIE4_9AQUI</name>
<dbReference type="InterPro" id="IPR001509">
    <property type="entry name" value="Epimerase_deHydtase"/>
</dbReference>
<dbReference type="UniPathway" id="UPA00128">
    <property type="reaction ID" value="UER00191"/>
</dbReference>
<comment type="catalytic activity">
    <reaction evidence="8 9">
        <text>GDP-beta-L-fucose + NADP(+) = GDP-4-dehydro-alpha-D-rhamnose + NADPH + H(+)</text>
        <dbReference type="Rhea" id="RHEA:18885"/>
        <dbReference type="ChEBI" id="CHEBI:15378"/>
        <dbReference type="ChEBI" id="CHEBI:57273"/>
        <dbReference type="ChEBI" id="CHEBI:57783"/>
        <dbReference type="ChEBI" id="CHEBI:57964"/>
        <dbReference type="ChEBI" id="CHEBI:58349"/>
        <dbReference type="EC" id="1.1.1.271"/>
    </reaction>
</comment>
<feature type="binding site" evidence="9">
    <location>
        <position position="324"/>
    </location>
    <ligand>
        <name>substrate</name>
    </ligand>
</feature>
<feature type="binding site" evidence="9">
    <location>
        <position position="180"/>
    </location>
    <ligand>
        <name>NADP(+)</name>
        <dbReference type="ChEBI" id="CHEBI:58349"/>
    </ligand>
</feature>
<dbReference type="SUPFAM" id="SSF51735">
    <property type="entry name" value="NAD(P)-binding Rossmann-fold domains"/>
    <property type="match status" value="1"/>
</dbReference>
<dbReference type="FunFam" id="3.40.50.720:FF:000101">
    <property type="entry name" value="GDP-L-fucose synthase"/>
    <property type="match status" value="1"/>
</dbReference>
<evidence type="ECO:0000256" key="8">
    <source>
        <dbReference type="ARBA" id="ARBA00051935"/>
    </source>
</evidence>
<evidence type="ECO:0000256" key="6">
    <source>
        <dbReference type="ARBA" id="ARBA00023235"/>
    </source>
</evidence>
<dbReference type="InterPro" id="IPR028614">
    <property type="entry name" value="GDP_fucose/colitose_synth"/>
</dbReference>
<comment type="function">
    <text evidence="9">Catalyzes the two-step NADP-dependent conversion of GDP-4-dehydro-6-deoxy-D-mannose to GDP-fucose, involving an epimerase and a reductase reaction.</text>
</comment>
<feature type="binding site" evidence="9">
    <location>
        <begin position="106"/>
        <end position="109"/>
    </location>
    <ligand>
        <name>NADP(+)</name>
        <dbReference type="ChEBI" id="CHEBI:58349"/>
    </ligand>
</feature>
<dbReference type="GO" id="GO:0070401">
    <property type="term" value="F:NADP+ binding"/>
    <property type="evidence" value="ECO:0007669"/>
    <property type="project" value="UniProtKB-UniRule"/>
</dbReference>
<dbReference type="Proteomes" id="UP000005540">
    <property type="component" value="Unassembled WGS sequence"/>
</dbReference>
<dbReference type="OrthoDB" id="9811425at2"/>
<comment type="pathway">
    <text evidence="1 9">Nucleotide-sugar biosynthesis; GDP-L-fucose biosynthesis via de novo pathway; GDP-L-fucose from GDP-alpha-D-mannose: step 2/2.</text>
</comment>
<feature type="binding site" evidence="9">
    <location>
        <begin position="11"/>
        <end position="17"/>
    </location>
    <ligand>
        <name>NADP(+)</name>
        <dbReference type="ChEBI" id="CHEBI:58349"/>
    </ligand>
</feature>
<dbReference type="EC" id="1.1.1.271" evidence="3 9"/>
<dbReference type="PANTHER" id="PTHR43238">
    <property type="entry name" value="GDP-L-FUCOSE SYNTHASE"/>
    <property type="match status" value="1"/>
</dbReference>
<keyword evidence="12" id="KW-1185">Reference proteome</keyword>
<evidence type="ECO:0000256" key="1">
    <source>
        <dbReference type="ARBA" id="ARBA00004883"/>
    </source>
</evidence>
<keyword evidence="7 9" id="KW-0511">Multifunctional enzyme</keyword>
<dbReference type="CDD" id="cd05239">
    <property type="entry name" value="GDP_FS_SDR_e"/>
    <property type="match status" value="1"/>
</dbReference>
<dbReference type="InterPro" id="IPR036291">
    <property type="entry name" value="NAD(P)-bd_dom_sf"/>
</dbReference>
<accession>C4FIE4</accession>
<evidence type="ECO:0000256" key="9">
    <source>
        <dbReference type="HAMAP-Rule" id="MF_00956"/>
    </source>
</evidence>
<dbReference type="GO" id="GO:0042351">
    <property type="term" value="P:'de novo' GDP-L-fucose biosynthetic process"/>
    <property type="evidence" value="ECO:0007669"/>
    <property type="project" value="UniProtKB-UniRule"/>
</dbReference>
<dbReference type="GO" id="GO:0050577">
    <property type="term" value="F:GDP-L-fucose synthase activity"/>
    <property type="evidence" value="ECO:0007669"/>
    <property type="project" value="UniProtKB-UniRule"/>
</dbReference>
<dbReference type="PANTHER" id="PTHR43238:SF1">
    <property type="entry name" value="GDP-L-FUCOSE SYNTHASE"/>
    <property type="match status" value="1"/>
</dbReference>
<gene>
    <name evidence="9" type="primary">fcl</name>
    <name evidence="11" type="ORF">SULYE_0329</name>
</gene>
<keyword evidence="5 9" id="KW-0560">Oxidoreductase</keyword>
<comment type="caution">
    <text evidence="11">The sequence shown here is derived from an EMBL/GenBank/DDBJ whole genome shotgun (WGS) entry which is preliminary data.</text>
</comment>
<feature type="binding site" evidence="9">
    <location>
        <position position="188"/>
    </location>
    <ligand>
        <name>substrate</name>
    </ligand>
</feature>
<keyword evidence="6 9" id="KW-0413">Isomerase</keyword>
<evidence type="ECO:0000256" key="7">
    <source>
        <dbReference type="ARBA" id="ARBA00023268"/>
    </source>
</evidence>
<comment type="similarity">
    <text evidence="2 9">Belongs to the NAD(P)-dependent epimerase/dehydratase family. Fucose synthase subfamily.</text>
</comment>
<evidence type="ECO:0000313" key="11">
    <source>
        <dbReference type="EMBL" id="EEP61162.1"/>
    </source>
</evidence>
<organism evidence="11 12">
    <name type="scientific">Sulfurihydrogenibium yellowstonense SS-5</name>
    <dbReference type="NCBI Taxonomy" id="432331"/>
    <lineage>
        <taxon>Bacteria</taxon>
        <taxon>Pseudomonadati</taxon>
        <taxon>Aquificota</taxon>
        <taxon>Aquificia</taxon>
        <taxon>Aquificales</taxon>
        <taxon>Hydrogenothermaceae</taxon>
        <taxon>Sulfurihydrogenibium</taxon>
    </lineage>
</organism>
<feature type="site" description="Important for catalytic activity" evidence="9">
    <location>
        <position position="110"/>
    </location>
</feature>
<feature type="binding site" evidence="9">
    <location>
        <begin position="164"/>
        <end position="167"/>
    </location>
    <ligand>
        <name>NADP(+)</name>
        <dbReference type="ChEBI" id="CHEBI:58349"/>
    </ligand>
</feature>
<dbReference type="GO" id="GO:0016853">
    <property type="term" value="F:isomerase activity"/>
    <property type="evidence" value="ECO:0007669"/>
    <property type="project" value="UniProtKB-KW"/>
</dbReference>
<dbReference type="EMBL" id="ABZS01000020">
    <property type="protein sequence ID" value="EEP61162.1"/>
    <property type="molecule type" value="Genomic_DNA"/>
</dbReference>
<evidence type="ECO:0000313" key="12">
    <source>
        <dbReference type="Proteomes" id="UP000005540"/>
    </source>
</evidence>
<feature type="domain" description="NAD-dependent epimerase/dehydratase" evidence="10">
    <location>
        <begin position="239"/>
        <end position="277"/>
    </location>
</feature>
<keyword evidence="4 9" id="KW-0521">NADP</keyword>
<feature type="site" description="Important for catalytic activity" evidence="9">
    <location>
        <position position="108"/>
    </location>
</feature>
<dbReference type="RefSeq" id="WP_007545809.1">
    <property type="nucleotide sequence ID" value="NZ_ABZS01000020.1"/>
</dbReference>
<sequence>MEKEARIFVAGHKGLVGSAIVRKLKEKGYTNIITKDKSEVDLRRQGEVERFFEKEKPDYVFLAAAKVGGIFANNTYPAEFIYDNLAIALNVIQSAYKYRVKKLLNLGSSCIYPKYAPQPMKEEYLLTGSLEPTNEAYAIAKISAIKLVRYYNQQYGTNFISIMPTNLYGPNDNFNLETSHVLPALIRKFHLAKLLEQGDIEGIKKDFRKYPIGFGLDKEVDFNDNDSILKVLSKLGIVSITSKVSLTIWGSGEVYREFLYVDDLADACVYLMENIDAPDMAKLCKDYFVNVGTGKDIKIKDLAILIKDIVGFKGEIMHDLTKPDGTPRKLLDVSKINQLGWKAKTSLEEGILKTYEEYQ</sequence>
<evidence type="ECO:0000256" key="2">
    <source>
        <dbReference type="ARBA" id="ARBA00005959"/>
    </source>
</evidence>